<reference evidence="3 4" key="1">
    <citation type="submission" date="2020-10" db="EMBL/GenBank/DDBJ databases">
        <title>Ca. Dormibacterota MAGs.</title>
        <authorList>
            <person name="Montgomery K."/>
        </authorList>
    </citation>
    <scope>NUCLEOTIDE SEQUENCE [LARGE SCALE GENOMIC DNA]</scope>
    <source>
        <strain evidence="3">SC8812_S17_18</strain>
    </source>
</reference>
<name>A0A934JQB8_9BACT</name>
<dbReference type="Gene3D" id="1.10.3020.20">
    <property type="match status" value="1"/>
</dbReference>
<dbReference type="InterPro" id="IPR008979">
    <property type="entry name" value="Galactose-bd-like_sf"/>
</dbReference>
<dbReference type="Pfam" id="PF02129">
    <property type="entry name" value="Peptidase_S15"/>
    <property type="match status" value="1"/>
</dbReference>
<dbReference type="PANTHER" id="PTHR43056">
    <property type="entry name" value="PEPTIDASE S9 PROLYL OLIGOPEPTIDASE"/>
    <property type="match status" value="1"/>
</dbReference>
<keyword evidence="1 3" id="KW-0378">Hydrolase</keyword>
<dbReference type="InterPro" id="IPR013736">
    <property type="entry name" value="Xaa-Pro_dipept_C"/>
</dbReference>
<dbReference type="Proteomes" id="UP000606991">
    <property type="component" value="Unassembled WGS sequence"/>
</dbReference>
<organism evidence="3 4">
    <name type="scientific">Candidatus Aeolococcus gillhamiae</name>
    <dbReference type="NCBI Taxonomy" id="3127015"/>
    <lineage>
        <taxon>Bacteria</taxon>
        <taxon>Bacillati</taxon>
        <taxon>Candidatus Dormiibacterota</taxon>
        <taxon>Candidatus Dormibacteria</taxon>
        <taxon>Candidatus Aeolococcales</taxon>
        <taxon>Candidatus Aeolococcaceae</taxon>
        <taxon>Candidatus Aeolococcus</taxon>
    </lineage>
</organism>
<dbReference type="Gene3D" id="3.40.50.1820">
    <property type="entry name" value="alpha/beta hydrolase"/>
    <property type="match status" value="1"/>
</dbReference>
<feature type="domain" description="Xaa-Pro dipeptidyl-peptidase C-terminal" evidence="2">
    <location>
        <begin position="321"/>
        <end position="573"/>
    </location>
</feature>
<dbReference type="NCBIfam" id="TIGR00976">
    <property type="entry name" value="CocE_NonD"/>
    <property type="match status" value="1"/>
</dbReference>
<dbReference type="SUPFAM" id="SSF53474">
    <property type="entry name" value="alpha/beta-Hydrolases"/>
    <property type="match status" value="1"/>
</dbReference>
<dbReference type="InterPro" id="IPR000383">
    <property type="entry name" value="Xaa-Pro-like_dom"/>
</dbReference>
<comment type="caution">
    <text evidence="3">The sequence shown here is derived from an EMBL/GenBank/DDBJ whole genome shotgun (WGS) entry which is preliminary data.</text>
</comment>
<evidence type="ECO:0000313" key="4">
    <source>
        <dbReference type="Proteomes" id="UP000606991"/>
    </source>
</evidence>
<dbReference type="Pfam" id="PF08530">
    <property type="entry name" value="PepX_C"/>
    <property type="match status" value="1"/>
</dbReference>
<dbReference type="Gene3D" id="2.60.120.260">
    <property type="entry name" value="Galactose-binding domain-like"/>
    <property type="match status" value="1"/>
</dbReference>
<dbReference type="AlphaFoldDB" id="A0A934JQB8"/>
<evidence type="ECO:0000259" key="2">
    <source>
        <dbReference type="SMART" id="SM00939"/>
    </source>
</evidence>
<protein>
    <submittedName>
        <fullName evidence="3">CocE/NonD family hydrolase</fullName>
    </submittedName>
</protein>
<dbReference type="PANTHER" id="PTHR43056:SF10">
    <property type="entry name" value="COCE_NOND FAMILY, PUTATIVE (AFU_ORTHOLOGUE AFUA_7G00600)-RELATED"/>
    <property type="match status" value="1"/>
</dbReference>
<evidence type="ECO:0000256" key="1">
    <source>
        <dbReference type="ARBA" id="ARBA00022801"/>
    </source>
</evidence>
<dbReference type="RefSeq" id="WP_337309127.1">
    <property type="nucleotide sequence ID" value="NZ_JAEKNS010000031.1"/>
</dbReference>
<evidence type="ECO:0000313" key="3">
    <source>
        <dbReference type="EMBL" id="MBJ7593651.1"/>
    </source>
</evidence>
<dbReference type="GO" id="GO:0016787">
    <property type="term" value="F:hydrolase activity"/>
    <property type="evidence" value="ECO:0007669"/>
    <property type="project" value="UniProtKB-KW"/>
</dbReference>
<dbReference type="SMART" id="SM00939">
    <property type="entry name" value="PepX_C"/>
    <property type="match status" value="1"/>
</dbReference>
<dbReference type="InterPro" id="IPR050585">
    <property type="entry name" value="Xaa-Pro_dipeptidyl-ppase/CocE"/>
</dbReference>
<dbReference type="SUPFAM" id="SSF49785">
    <property type="entry name" value="Galactose-binding domain-like"/>
    <property type="match status" value="1"/>
</dbReference>
<gene>
    <name evidence="3" type="ORF">JF886_02120</name>
</gene>
<dbReference type="InterPro" id="IPR029058">
    <property type="entry name" value="AB_hydrolase_fold"/>
</dbReference>
<accession>A0A934JQB8</accession>
<sequence>MVEDQAVFVPAYAYDEDDEQGLFSRFEQGTRTLPAGFRVQPRFKLLPVEIVLEKDVAVTLRDGVTIYVDVLRPAGTEKVPVIVAWSPYGKSRGNAPMYVELFELLGMDTGTVSGLMKFEGPDPAFWCAHGYAVCNPDPRGSFNSEGDIRVWSRQEGQDYRALIEWLGVQDWCNGKVGTSGNSYLAISQWFAAAEQPPHLAAIAPWEGMSDIYRDLVMRGGIPDLPFPRRFARSFVGKNLREDLVAEAERHALMDGLWESKIPEFENITVPAYIVASYSNMIHTPGTFRGWRRISSTEKWLRIHNTMEWPDYYEEANLNDLLRFFDHFLKDIDNGWQQTPRVRYAVLDLEGNDRINQLAGEFPPEDVSEVKYYLDAASHALSAEAPAAGATASYDAESEQGRESFTVRVDSPTEFVGYPKVHLWVEADGSDDMDLYVFLQKLDADGQQLEQFNVPNQGPQMQALTRQGAAILKYKGSNGRLRVSLRHLDEASSTDTLPVHSFDRVEKLAPGEIACVDIDLFPIGLALNPGEQLRLVISGHHLLGGVMPGIENAPSDNHGRHVIHTGHRHASYLQLPLKAVGKAWSGETRR</sequence>
<proteinExistence type="predicted"/>
<dbReference type="EMBL" id="JAEKNS010000031">
    <property type="protein sequence ID" value="MBJ7593651.1"/>
    <property type="molecule type" value="Genomic_DNA"/>
</dbReference>
<dbReference type="InterPro" id="IPR005674">
    <property type="entry name" value="CocE/Ser_esterase"/>
</dbReference>